<keyword evidence="1" id="KW-0472">Membrane</keyword>
<dbReference type="EMBL" id="JBHSXN010000001">
    <property type="protein sequence ID" value="MFC6952501.1"/>
    <property type="molecule type" value="Genomic_DNA"/>
</dbReference>
<accession>A0ABD5VHY3</accession>
<organism evidence="2 3">
    <name type="scientific">Halorubellus litoreus</name>
    <dbReference type="NCBI Taxonomy" id="755308"/>
    <lineage>
        <taxon>Archaea</taxon>
        <taxon>Methanobacteriati</taxon>
        <taxon>Methanobacteriota</taxon>
        <taxon>Stenosarchaea group</taxon>
        <taxon>Halobacteria</taxon>
        <taxon>Halobacteriales</taxon>
        <taxon>Halorubellaceae</taxon>
        <taxon>Halorubellus</taxon>
    </lineage>
</organism>
<sequence length="234" mass="24797">MVDEEVVAYGVRLPRVVDAPTRFALAALVGSDRFWMTVFLGVPLGSVVAASVHDGLASLAAGVPVVLSLCLLWLSHEFVEPTLAVDRERGTVAKSKPYGNGEYDAFAADDLVGVEILSFEDVALVRFEHPNALPSKPQSTAVDAADVAALAADLDAMGVDVRTRERSLWRLSGEPVHARVLGTPLMLVKTVLAVATAHGVGAFATDAVVVPGVVLVAFWLYGVHWTNQVLSEGE</sequence>
<dbReference type="RefSeq" id="WP_336349475.1">
    <property type="nucleotide sequence ID" value="NZ_JAZAQL010000001.1"/>
</dbReference>
<comment type="caution">
    <text evidence="2">The sequence shown here is derived from an EMBL/GenBank/DDBJ whole genome shotgun (WGS) entry which is preliminary data.</text>
</comment>
<evidence type="ECO:0000313" key="2">
    <source>
        <dbReference type="EMBL" id="MFC6952501.1"/>
    </source>
</evidence>
<dbReference type="Proteomes" id="UP001596395">
    <property type="component" value="Unassembled WGS sequence"/>
</dbReference>
<gene>
    <name evidence="2" type="ORF">ACFQGB_06460</name>
</gene>
<evidence type="ECO:0008006" key="4">
    <source>
        <dbReference type="Google" id="ProtNLM"/>
    </source>
</evidence>
<name>A0ABD5VHY3_9EURY</name>
<evidence type="ECO:0000256" key="1">
    <source>
        <dbReference type="SAM" id="Phobius"/>
    </source>
</evidence>
<keyword evidence="1" id="KW-0812">Transmembrane</keyword>
<reference evidence="2 3" key="1">
    <citation type="journal article" date="2019" name="Int. J. Syst. Evol. Microbiol.">
        <title>The Global Catalogue of Microorganisms (GCM) 10K type strain sequencing project: providing services to taxonomists for standard genome sequencing and annotation.</title>
        <authorList>
            <consortium name="The Broad Institute Genomics Platform"/>
            <consortium name="The Broad Institute Genome Sequencing Center for Infectious Disease"/>
            <person name="Wu L."/>
            <person name="Ma J."/>
        </authorList>
    </citation>
    <scope>NUCLEOTIDE SEQUENCE [LARGE SCALE GENOMIC DNA]</scope>
    <source>
        <strain evidence="2 3">GX26</strain>
    </source>
</reference>
<protein>
    <recommendedName>
        <fullName evidence="4">PH domain-containing protein</fullName>
    </recommendedName>
</protein>
<feature type="transmembrane region" description="Helical" evidence="1">
    <location>
        <begin position="191"/>
        <end position="221"/>
    </location>
</feature>
<proteinExistence type="predicted"/>
<dbReference type="AlphaFoldDB" id="A0ABD5VHY3"/>
<keyword evidence="1" id="KW-1133">Transmembrane helix</keyword>
<keyword evidence="3" id="KW-1185">Reference proteome</keyword>
<evidence type="ECO:0000313" key="3">
    <source>
        <dbReference type="Proteomes" id="UP001596395"/>
    </source>
</evidence>